<dbReference type="OrthoDB" id="193031at2759"/>
<protein>
    <submittedName>
        <fullName evidence="2">Uncharacterized protein</fullName>
    </submittedName>
</protein>
<organism evidence="2 3">
    <name type="scientific">Vitrella brassicaformis (strain CCMP3155)</name>
    <dbReference type="NCBI Taxonomy" id="1169540"/>
    <lineage>
        <taxon>Eukaryota</taxon>
        <taxon>Sar</taxon>
        <taxon>Alveolata</taxon>
        <taxon>Colpodellida</taxon>
        <taxon>Vitrellaceae</taxon>
        <taxon>Vitrella</taxon>
    </lineage>
</organism>
<keyword evidence="3" id="KW-1185">Reference proteome</keyword>
<reference evidence="2 3" key="1">
    <citation type="submission" date="2014-11" db="EMBL/GenBank/DDBJ databases">
        <authorList>
            <person name="Zhu J."/>
            <person name="Qi W."/>
            <person name="Song R."/>
        </authorList>
    </citation>
    <scope>NUCLEOTIDE SEQUENCE [LARGE SCALE GENOMIC DNA]</scope>
</reference>
<accession>A0A0G4EGC3</accession>
<name>A0A0G4EGC3_VITBC</name>
<dbReference type="EMBL" id="CDMY01000221">
    <property type="protein sequence ID" value="CEL94518.1"/>
    <property type="molecule type" value="Genomic_DNA"/>
</dbReference>
<feature type="region of interest" description="Disordered" evidence="1">
    <location>
        <begin position="70"/>
        <end position="157"/>
    </location>
</feature>
<gene>
    <name evidence="2" type="ORF">Vbra_7244</name>
</gene>
<evidence type="ECO:0000313" key="3">
    <source>
        <dbReference type="Proteomes" id="UP000041254"/>
    </source>
</evidence>
<dbReference type="AlphaFoldDB" id="A0A0G4EGC3"/>
<feature type="compositionally biased region" description="Polar residues" evidence="1">
    <location>
        <begin position="147"/>
        <end position="157"/>
    </location>
</feature>
<evidence type="ECO:0000256" key="1">
    <source>
        <dbReference type="SAM" id="MobiDB-lite"/>
    </source>
</evidence>
<dbReference type="VEuPathDB" id="CryptoDB:Vbra_7244"/>
<dbReference type="Proteomes" id="UP000041254">
    <property type="component" value="Unassembled WGS sequence"/>
</dbReference>
<evidence type="ECO:0000313" key="2">
    <source>
        <dbReference type="EMBL" id="CEL94518.1"/>
    </source>
</evidence>
<sequence length="523" mass="56458">MALAAVLLPLPCGGGRGHHLLVAIGGVATSVCHLVTALATTLWALWLCDSSYVAMALKMAQPRASATGAALARLARHHRPPTAASRRFPTRDRRSVQSAFVPFVVPSSPASNPPQRPDPSHTHTPAAVPSPSSPPQSQRLTFATGAPYSSPSPLTHTAKATTADAVSGANMQPAAAARWRAWSAVRRLLRLPGSRRSRIIRAVPADAQAAVGVTNAVARSSSADYGVVDAAAAAAAASPVSAAGSGSVGSRLVQWIAVNIMQRCCRSAKGLTIQIDLLRRRNLLRGIFPLVRIRFRKLAFQALSISGGAEVEIRELAIRWGSLLLRRQTFLRGPFETFGTYTLTSEDLEDSPFINRLLRQLANKLLSKMEGTWDGRNIPKLMLVTIEHVTVKDGRLCITGIAHTVLNTMTPFRIRTGVGVTSNGHVVYLRDTVVTLGVGTPWEVAVNVRLESWTLDMGDNVEIDTLVLAKNKITLVARCQLSSVEPFQVVPPQSSDRAAFSIDLARLLSKFFIRKMITPWTRR</sequence>
<dbReference type="InParanoid" id="A0A0G4EGC3"/>
<proteinExistence type="predicted"/>